<protein>
    <recommendedName>
        <fullName evidence="1">DUF7870 domain-containing protein</fullName>
    </recommendedName>
</protein>
<organism evidence="2 3">
    <name type="scientific">Platanthera guangdongensis</name>
    <dbReference type="NCBI Taxonomy" id="2320717"/>
    <lineage>
        <taxon>Eukaryota</taxon>
        <taxon>Viridiplantae</taxon>
        <taxon>Streptophyta</taxon>
        <taxon>Embryophyta</taxon>
        <taxon>Tracheophyta</taxon>
        <taxon>Spermatophyta</taxon>
        <taxon>Magnoliopsida</taxon>
        <taxon>Liliopsida</taxon>
        <taxon>Asparagales</taxon>
        <taxon>Orchidaceae</taxon>
        <taxon>Orchidoideae</taxon>
        <taxon>Orchideae</taxon>
        <taxon>Orchidinae</taxon>
        <taxon>Platanthera</taxon>
    </lineage>
</organism>
<dbReference type="PANTHER" id="PTHR33597">
    <property type="entry name" value="OS02G0760400 PROTEIN"/>
    <property type="match status" value="1"/>
</dbReference>
<proteinExistence type="predicted"/>
<feature type="domain" description="DUF7870" evidence="1">
    <location>
        <begin position="1"/>
        <end position="60"/>
    </location>
</feature>
<accession>A0ABR2M6P0</accession>
<dbReference type="Pfam" id="PF25276">
    <property type="entry name" value="DUF7870"/>
    <property type="match status" value="1"/>
</dbReference>
<evidence type="ECO:0000313" key="2">
    <source>
        <dbReference type="EMBL" id="KAK8959834.1"/>
    </source>
</evidence>
<evidence type="ECO:0000313" key="3">
    <source>
        <dbReference type="Proteomes" id="UP001412067"/>
    </source>
</evidence>
<name>A0ABR2M6P0_9ASPA</name>
<keyword evidence="3" id="KW-1185">Reference proteome</keyword>
<comment type="caution">
    <text evidence="2">The sequence shown here is derived from an EMBL/GenBank/DDBJ whole genome shotgun (WGS) entry which is preliminary data.</text>
</comment>
<sequence length="60" mass="7425">MEDAFLEPPVLEKPRKRIRYLLELTWESLDKYQRRVFVDVGSPGRLGTERWFEKRYPRRN</sequence>
<dbReference type="EMBL" id="JBBWWR010000011">
    <property type="protein sequence ID" value="KAK8959834.1"/>
    <property type="molecule type" value="Genomic_DNA"/>
</dbReference>
<gene>
    <name evidence="2" type="ORF">KSP40_PGU014109</name>
</gene>
<dbReference type="PANTHER" id="PTHR33597:SF11">
    <property type="entry name" value="OS07G0620600 PROTEIN"/>
    <property type="match status" value="1"/>
</dbReference>
<dbReference type="Proteomes" id="UP001412067">
    <property type="component" value="Unassembled WGS sequence"/>
</dbReference>
<dbReference type="InterPro" id="IPR057192">
    <property type="entry name" value="DUF7870"/>
</dbReference>
<reference evidence="2 3" key="1">
    <citation type="journal article" date="2022" name="Nat. Plants">
        <title>Genomes of leafy and leafless Platanthera orchids illuminate the evolution of mycoheterotrophy.</title>
        <authorList>
            <person name="Li M.H."/>
            <person name="Liu K.W."/>
            <person name="Li Z."/>
            <person name="Lu H.C."/>
            <person name="Ye Q.L."/>
            <person name="Zhang D."/>
            <person name="Wang J.Y."/>
            <person name="Li Y.F."/>
            <person name="Zhong Z.M."/>
            <person name="Liu X."/>
            <person name="Yu X."/>
            <person name="Liu D.K."/>
            <person name="Tu X.D."/>
            <person name="Liu B."/>
            <person name="Hao Y."/>
            <person name="Liao X.Y."/>
            <person name="Jiang Y.T."/>
            <person name="Sun W.H."/>
            <person name="Chen J."/>
            <person name="Chen Y.Q."/>
            <person name="Ai Y."/>
            <person name="Zhai J.W."/>
            <person name="Wu S.S."/>
            <person name="Zhou Z."/>
            <person name="Hsiao Y.Y."/>
            <person name="Wu W.L."/>
            <person name="Chen Y.Y."/>
            <person name="Lin Y.F."/>
            <person name="Hsu J.L."/>
            <person name="Li C.Y."/>
            <person name="Wang Z.W."/>
            <person name="Zhao X."/>
            <person name="Zhong W.Y."/>
            <person name="Ma X.K."/>
            <person name="Ma L."/>
            <person name="Huang J."/>
            <person name="Chen G.Z."/>
            <person name="Huang M.Z."/>
            <person name="Huang L."/>
            <person name="Peng D.H."/>
            <person name="Luo Y.B."/>
            <person name="Zou S.Q."/>
            <person name="Chen S.P."/>
            <person name="Lan S."/>
            <person name="Tsai W.C."/>
            <person name="Van de Peer Y."/>
            <person name="Liu Z.J."/>
        </authorList>
    </citation>
    <scope>NUCLEOTIDE SEQUENCE [LARGE SCALE GENOMIC DNA]</scope>
    <source>
        <strain evidence="2">Lor288</strain>
    </source>
</reference>
<evidence type="ECO:0000259" key="1">
    <source>
        <dbReference type="Pfam" id="PF25276"/>
    </source>
</evidence>